<evidence type="ECO:0000313" key="2">
    <source>
        <dbReference type="EMBL" id="EMA38305.1"/>
    </source>
</evidence>
<accession>M0M1M7</accession>
<proteinExistence type="predicted"/>
<reference evidence="2 3" key="2">
    <citation type="journal article" date="2014" name="PLoS Genet.">
        <title>Phylogenetically driven sequencing of extremely halophilic archaea reveals strategies for static and dynamic osmo-response.</title>
        <authorList>
            <person name="Becker E.A."/>
            <person name="Seitzer P.M."/>
            <person name="Tritt A."/>
            <person name="Larsen D."/>
            <person name="Krusor M."/>
            <person name="Yao A.I."/>
            <person name="Wu D."/>
            <person name="Madern D."/>
            <person name="Eisen J.A."/>
            <person name="Darling A.E."/>
            <person name="Facciotti M.T."/>
        </authorList>
    </citation>
    <scope>NUCLEOTIDE SEQUENCE [LARGE SCALE GENOMIC DNA]</scope>
    <source>
        <strain evidence="2 3">AJ5</strain>
    </source>
</reference>
<dbReference type="EMBL" id="AOLZ01000002">
    <property type="protein sequence ID" value="EMA38305.1"/>
    <property type="molecule type" value="Genomic_DNA"/>
</dbReference>
<evidence type="ECO:0000313" key="3">
    <source>
        <dbReference type="Proteomes" id="UP000011555"/>
    </source>
</evidence>
<dbReference type="EMBL" id="CP019285">
    <property type="protein sequence ID" value="APW97400.1"/>
    <property type="molecule type" value="Genomic_DNA"/>
</dbReference>
<dbReference type="RefSeq" id="WP_007139834.1">
    <property type="nucleotide sequence ID" value="NZ_AOLZ01000002.1"/>
</dbReference>
<dbReference type="eggNOG" id="arCOG02894">
    <property type="taxonomic scope" value="Archaea"/>
</dbReference>
<keyword evidence="1" id="KW-0966">Cell projection</keyword>
<name>M0M1M7_NATLA</name>
<dbReference type="Proteomes" id="UP000011555">
    <property type="component" value="Unassembled WGS sequence"/>
</dbReference>
<dbReference type="Pfam" id="PF24110">
    <property type="entry name" value="DUF7385"/>
    <property type="match status" value="1"/>
</dbReference>
<evidence type="ECO:0000313" key="1">
    <source>
        <dbReference type="EMBL" id="APW97400.1"/>
    </source>
</evidence>
<reference evidence="1" key="3">
    <citation type="submission" date="2017-01" db="EMBL/GenBank/DDBJ databases">
        <authorList>
            <person name="Mah S.A."/>
            <person name="Swanson W.J."/>
            <person name="Moy G.W."/>
            <person name="Vacquier V.D."/>
        </authorList>
    </citation>
    <scope>NUCLEOTIDE SEQUENCE</scope>
    <source>
        <strain evidence="1">AJ5</strain>
    </source>
</reference>
<dbReference type="AlphaFoldDB" id="M0M1M7"/>
<dbReference type="Proteomes" id="UP000186547">
    <property type="component" value="Chromosome"/>
</dbReference>
<organism evidence="2 3">
    <name type="scientific">Natronobacterium lacisalsi AJ5</name>
    <dbReference type="NCBI Taxonomy" id="358396"/>
    <lineage>
        <taxon>Archaea</taxon>
        <taxon>Methanobacteriati</taxon>
        <taxon>Methanobacteriota</taxon>
        <taxon>Stenosarchaea group</taxon>
        <taxon>Halobacteria</taxon>
        <taxon>Halobacteriales</taxon>
        <taxon>Natrialbaceae</taxon>
        <taxon>Natronobacterium</taxon>
    </lineage>
</organism>
<dbReference type="KEGG" id="hlc:CHINAEXTREME06280"/>
<evidence type="ECO:0000313" key="4">
    <source>
        <dbReference type="Proteomes" id="UP000186547"/>
    </source>
</evidence>
<protein>
    <submittedName>
        <fullName evidence="1">Flagella cluster protein</fullName>
    </submittedName>
</protein>
<dbReference type="InterPro" id="IPR055809">
    <property type="entry name" value="DUF7385"/>
</dbReference>
<dbReference type="GeneID" id="30920714"/>
<keyword evidence="1" id="KW-0969">Cilium</keyword>
<reference evidence="1 4" key="1">
    <citation type="journal article" date="2011" name="J. Bacteriol.">
        <title>Genome sequence of Halobiforma lacisalsi AJ5, an extremely halophilic archaeon which harbors a bop gene.</title>
        <authorList>
            <person name="Jiang X."/>
            <person name="Wang S."/>
            <person name="Cheng H."/>
            <person name="Huo Y."/>
            <person name="Zhang X."/>
            <person name="Zhu X."/>
            <person name="Han X."/>
            <person name="Ni P."/>
            <person name="Wu M."/>
        </authorList>
    </citation>
    <scope>NUCLEOTIDE SEQUENCE [LARGE SCALE GENOMIC DNA]</scope>
    <source>
        <strain evidence="1 4">AJ5</strain>
    </source>
</reference>
<gene>
    <name evidence="2" type="ORF">C445_00350</name>
    <name evidence="1" type="ORF">CHINAEXTREME_06280</name>
</gene>
<keyword evidence="1" id="KW-0282">Flagellum</keyword>
<keyword evidence="3" id="KW-1185">Reference proteome</keyword>
<sequence>MERISVENGFSMHDYRSKLKLLKDGGDQRILENRDDVGCPACGQAFDRLFVTERPTTSFETPPDRRFCLARTGEKLLLLTH</sequence>